<keyword evidence="2" id="KW-1185">Reference proteome</keyword>
<name>A0A6G7J018_9FLAO</name>
<gene>
    <name evidence="1" type="ORF">GVT53_03815</name>
</gene>
<protein>
    <submittedName>
        <fullName evidence="1">Uncharacterized protein</fullName>
    </submittedName>
</protein>
<proteinExistence type="predicted"/>
<dbReference type="EMBL" id="CP049616">
    <property type="protein sequence ID" value="QII43837.1"/>
    <property type="molecule type" value="Genomic_DNA"/>
</dbReference>
<dbReference type="AlphaFoldDB" id="A0A6G7J018"/>
<evidence type="ECO:0000313" key="2">
    <source>
        <dbReference type="Proteomes" id="UP000502928"/>
    </source>
</evidence>
<dbReference type="InterPro" id="IPR048012">
    <property type="entry name" value="BfmA-like_N"/>
</dbReference>
<organism evidence="1 2">
    <name type="scientific">Flagellimonas oceani</name>
    <dbReference type="NCBI Taxonomy" id="2698672"/>
    <lineage>
        <taxon>Bacteria</taxon>
        <taxon>Pseudomonadati</taxon>
        <taxon>Bacteroidota</taxon>
        <taxon>Flavobacteriia</taxon>
        <taxon>Flavobacteriales</taxon>
        <taxon>Flavobacteriaceae</taxon>
        <taxon>Flagellimonas</taxon>
    </lineage>
</organism>
<dbReference type="RefSeq" id="WP_166247498.1">
    <property type="nucleotide sequence ID" value="NZ_CP049616.1"/>
</dbReference>
<accession>A0A6G7J018</accession>
<reference evidence="1 2" key="1">
    <citation type="submission" date="2020-02" db="EMBL/GenBank/DDBJ databases">
        <title>Complete genome of Muricauda sp. 501str8.</title>
        <authorList>
            <person name="Dong B."/>
            <person name="Zhu S."/>
            <person name="Yang J."/>
            <person name="Chen J."/>
        </authorList>
    </citation>
    <scope>NUCLEOTIDE SEQUENCE [LARGE SCALE GENOMIC DNA]</scope>
    <source>
        <strain evidence="1 2">501str8</strain>
    </source>
</reference>
<sequence length="199" mass="23464">MDRGYEKEGFAGFRIKTSVAKRFRRFCKRFGRSQSMTLLAMLDFFEVNELSPTDRLGETVSSLKHQIKRRFNAVIAIIRDIEKNQTKPTTAMLQRLFEEAAEEEREEDYGFGTPQLMDENEELAHYRESYSIILREHGILKGELEQVLERATYIKSTFGNGHVRLDMTKEEFQQFKQRLDHVHHDNPTEIGRELPSKRF</sequence>
<dbReference type="NCBIfam" id="NF041200">
    <property type="entry name" value="mob_BfmA_Nterm"/>
    <property type="match status" value="1"/>
</dbReference>
<dbReference type="Proteomes" id="UP000502928">
    <property type="component" value="Chromosome"/>
</dbReference>
<dbReference type="KEGG" id="mut:GVT53_03815"/>
<evidence type="ECO:0000313" key="1">
    <source>
        <dbReference type="EMBL" id="QII43837.1"/>
    </source>
</evidence>